<dbReference type="EMBL" id="AMZH03005712">
    <property type="protein sequence ID" value="RRT65748.1"/>
    <property type="molecule type" value="Genomic_DNA"/>
</dbReference>
<evidence type="ECO:0000313" key="2">
    <source>
        <dbReference type="Proteomes" id="UP000287651"/>
    </source>
</evidence>
<comment type="caution">
    <text evidence="1">The sequence shown here is derived from an EMBL/GenBank/DDBJ whole genome shotgun (WGS) entry which is preliminary data.</text>
</comment>
<dbReference type="AlphaFoldDB" id="A0A426ZP51"/>
<reference evidence="1 2" key="1">
    <citation type="journal article" date="2014" name="Agronomy (Basel)">
        <title>A Draft Genome Sequence for Ensete ventricosum, the Drought-Tolerant Tree Against Hunger.</title>
        <authorList>
            <person name="Harrison J."/>
            <person name="Moore K.A."/>
            <person name="Paszkiewicz K."/>
            <person name="Jones T."/>
            <person name="Grant M."/>
            <person name="Ambacheew D."/>
            <person name="Muzemil S."/>
            <person name="Studholme D.J."/>
        </authorList>
    </citation>
    <scope>NUCLEOTIDE SEQUENCE [LARGE SCALE GENOMIC DNA]</scope>
</reference>
<proteinExistence type="predicted"/>
<evidence type="ECO:0000313" key="1">
    <source>
        <dbReference type="EMBL" id="RRT65748.1"/>
    </source>
</evidence>
<protein>
    <submittedName>
        <fullName evidence="1">Uncharacterized protein</fullName>
    </submittedName>
</protein>
<organism evidence="1 2">
    <name type="scientific">Ensete ventricosum</name>
    <name type="common">Abyssinian banana</name>
    <name type="synonym">Musa ensete</name>
    <dbReference type="NCBI Taxonomy" id="4639"/>
    <lineage>
        <taxon>Eukaryota</taxon>
        <taxon>Viridiplantae</taxon>
        <taxon>Streptophyta</taxon>
        <taxon>Embryophyta</taxon>
        <taxon>Tracheophyta</taxon>
        <taxon>Spermatophyta</taxon>
        <taxon>Magnoliopsida</taxon>
        <taxon>Liliopsida</taxon>
        <taxon>Zingiberales</taxon>
        <taxon>Musaceae</taxon>
        <taxon>Ensete</taxon>
    </lineage>
</organism>
<gene>
    <name evidence="1" type="ORF">B296_00001121</name>
</gene>
<dbReference type="Proteomes" id="UP000287651">
    <property type="component" value="Unassembled WGS sequence"/>
</dbReference>
<sequence length="188" mass="19482">MSMRSLLRLLLTMSSYFVVASVVFAVRGAACFLPLGNVGLAPLTPVRSVVRRLTLPCLCQACSNHVESATSLGQLSEGTGTWQLGQHSSYHFSPPSPLEDLLEAPNLGVISGANLEDLAEGVILGANLEDLAEGPISGTNLGDLTERVISSTNLGDLAEGPISGTNPGDLTERVISGTNLGDLAGEPI</sequence>
<name>A0A426ZP51_ENSVE</name>
<accession>A0A426ZP51</accession>